<gene>
    <name evidence="5" type="ORF">ARC20_10425</name>
</gene>
<dbReference type="STRING" id="676599.ARC20_10425"/>
<name>A0A0R0AR49_9GAMM</name>
<reference evidence="5 6" key="1">
    <citation type="submission" date="2015-10" db="EMBL/GenBank/DDBJ databases">
        <title>Genome sequencing and analysis of members of genus Stenotrophomonas.</title>
        <authorList>
            <person name="Patil P.P."/>
            <person name="Midha S."/>
            <person name="Patil P.B."/>
        </authorList>
    </citation>
    <scope>NUCLEOTIDE SEQUENCE [LARGE SCALE GENOMIC DNA]</scope>
    <source>
        <strain evidence="5 6">JCM 16536</strain>
    </source>
</reference>
<dbReference type="PANTHER" id="PTHR46796:SF2">
    <property type="entry name" value="TRANSCRIPTIONAL REGULATORY PROTEIN"/>
    <property type="match status" value="1"/>
</dbReference>
<dbReference type="SUPFAM" id="SSF46689">
    <property type="entry name" value="Homeodomain-like"/>
    <property type="match status" value="2"/>
</dbReference>
<sequence length="245" mass="26750">MTLSTTLSLRSYAPEAYTHAHDHVQVVLPLLGGMPMDVGGRGGEVGMHRGAFIAPGTAHTQGASIPNCFLILDCTLEDIGEAGCERLARQPFVGISTPTRQLLDYIALRRQGSTLPTVLGAHCLPLLLRELAPDAPERGRLRRLLQRIEASSGAAWPVERMAAELHVSPSRLHALFKRELDTSPQAWLAELRLHRVMEALAQTDTPLATLAVEGGWSDQTTLTRAMRRATGQTPAAFRRARRAMQ</sequence>
<protein>
    <recommendedName>
        <fullName evidence="4">HTH araC/xylS-type domain-containing protein</fullName>
    </recommendedName>
</protein>
<dbReference type="SMART" id="SM00342">
    <property type="entry name" value="HTH_ARAC"/>
    <property type="match status" value="1"/>
</dbReference>
<dbReference type="PROSITE" id="PS01124">
    <property type="entry name" value="HTH_ARAC_FAMILY_2"/>
    <property type="match status" value="1"/>
</dbReference>
<keyword evidence="1" id="KW-0805">Transcription regulation</keyword>
<feature type="domain" description="HTH araC/xylS-type" evidence="4">
    <location>
        <begin position="142"/>
        <end position="240"/>
    </location>
</feature>
<evidence type="ECO:0000256" key="3">
    <source>
        <dbReference type="ARBA" id="ARBA00023163"/>
    </source>
</evidence>
<evidence type="ECO:0000259" key="4">
    <source>
        <dbReference type="PROSITE" id="PS01124"/>
    </source>
</evidence>
<dbReference type="InterPro" id="IPR018060">
    <property type="entry name" value="HTH_AraC"/>
</dbReference>
<evidence type="ECO:0000256" key="1">
    <source>
        <dbReference type="ARBA" id="ARBA00023015"/>
    </source>
</evidence>
<organism evidence="5 6">
    <name type="scientific">Stenotrophomonas panacihumi</name>
    <dbReference type="NCBI Taxonomy" id="676599"/>
    <lineage>
        <taxon>Bacteria</taxon>
        <taxon>Pseudomonadati</taxon>
        <taxon>Pseudomonadota</taxon>
        <taxon>Gammaproteobacteria</taxon>
        <taxon>Lysobacterales</taxon>
        <taxon>Lysobacteraceae</taxon>
        <taxon>Stenotrophomonas</taxon>
    </lineage>
</organism>
<dbReference type="Gene3D" id="1.10.10.60">
    <property type="entry name" value="Homeodomain-like"/>
    <property type="match status" value="1"/>
</dbReference>
<dbReference type="InterPro" id="IPR009057">
    <property type="entry name" value="Homeodomain-like_sf"/>
</dbReference>
<dbReference type="GO" id="GO:0043565">
    <property type="term" value="F:sequence-specific DNA binding"/>
    <property type="evidence" value="ECO:0007669"/>
    <property type="project" value="InterPro"/>
</dbReference>
<dbReference type="GO" id="GO:0003700">
    <property type="term" value="F:DNA-binding transcription factor activity"/>
    <property type="evidence" value="ECO:0007669"/>
    <property type="project" value="InterPro"/>
</dbReference>
<evidence type="ECO:0000256" key="2">
    <source>
        <dbReference type="ARBA" id="ARBA00023125"/>
    </source>
</evidence>
<keyword evidence="3" id="KW-0804">Transcription</keyword>
<dbReference type="Proteomes" id="UP000051802">
    <property type="component" value="Unassembled WGS sequence"/>
</dbReference>
<dbReference type="PANTHER" id="PTHR46796">
    <property type="entry name" value="HTH-TYPE TRANSCRIPTIONAL ACTIVATOR RHAS-RELATED"/>
    <property type="match status" value="1"/>
</dbReference>
<proteinExistence type="predicted"/>
<comment type="caution">
    <text evidence="5">The sequence shown here is derived from an EMBL/GenBank/DDBJ whole genome shotgun (WGS) entry which is preliminary data.</text>
</comment>
<keyword evidence="6" id="KW-1185">Reference proteome</keyword>
<dbReference type="AlphaFoldDB" id="A0A0R0AR49"/>
<accession>A0A0R0AR49</accession>
<evidence type="ECO:0000313" key="6">
    <source>
        <dbReference type="Proteomes" id="UP000051802"/>
    </source>
</evidence>
<dbReference type="RefSeq" id="WP_057646632.1">
    <property type="nucleotide sequence ID" value="NZ_LLXU01000078.1"/>
</dbReference>
<dbReference type="InterPro" id="IPR050204">
    <property type="entry name" value="AraC_XylS_family_regulators"/>
</dbReference>
<dbReference type="Pfam" id="PF12833">
    <property type="entry name" value="HTH_18"/>
    <property type="match status" value="1"/>
</dbReference>
<dbReference type="EMBL" id="LLXU01000078">
    <property type="protein sequence ID" value="KRG42984.1"/>
    <property type="molecule type" value="Genomic_DNA"/>
</dbReference>
<evidence type="ECO:0000313" key="5">
    <source>
        <dbReference type="EMBL" id="KRG42984.1"/>
    </source>
</evidence>
<keyword evidence="2" id="KW-0238">DNA-binding</keyword>
<dbReference type="OrthoDB" id="5996070at2"/>